<evidence type="ECO:0000259" key="2">
    <source>
        <dbReference type="Pfam" id="PF21922"/>
    </source>
</evidence>
<dbReference type="GO" id="GO:0071972">
    <property type="term" value="F:peptidoglycan L,D-transpeptidase activity"/>
    <property type="evidence" value="ECO:0007669"/>
    <property type="project" value="TreeGrafter"/>
</dbReference>
<dbReference type="EMBL" id="VLKF01000001">
    <property type="protein sequence ID" value="TWH74992.1"/>
    <property type="molecule type" value="Genomic_DNA"/>
</dbReference>
<dbReference type="Pfam" id="PF21922">
    <property type="entry name" value="PBP_dimer_2"/>
    <property type="match status" value="1"/>
</dbReference>
<dbReference type="GO" id="GO:0005886">
    <property type="term" value="C:plasma membrane"/>
    <property type="evidence" value="ECO:0007669"/>
    <property type="project" value="TreeGrafter"/>
</dbReference>
<reference evidence="3 4" key="1">
    <citation type="submission" date="2019-07" db="EMBL/GenBank/DDBJ databases">
        <title>R&amp;d 2014.</title>
        <authorList>
            <person name="Klenk H.-P."/>
        </authorList>
    </citation>
    <scope>NUCLEOTIDE SEQUENCE [LARGE SCALE GENOMIC DNA]</scope>
    <source>
        <strain evidence="3 4">DSM 45764</strain>
    </source>
</reference>
<dbReference type="Gene3D" id="3.40.710.10">
    <property type="entry name" value="DD-peptidase/beta-lactamase superfamily"/>
    <property type="match status" value="1"/>
</dbReference>
<comment type="caution">
    <text evidence="3">The sequence shown here is derived from an EMBL/GenBank/DDBJ whole genome shotgun (WGS) entry which is preliminary data.</text>
</comment>
<dbReference type="GO" id="GO:0071555">
    <property type="term" value="P:cell wall organization"/>
    <property type="evidence" value="ECO:0007669"/>
    <property type="project" value="TreeGrafter"/>
</dbReference>
<name>A0A562IVK3_9ACTN</name>
<dbReference type="PANTHER" id="PTHR30627:SF24">
    <property type="entry name" value="PENICILLIN-BINDING PROTEIN 4B"/>
    <property type="match status" value="1"/>
</dbReference>
<sequence>MNAPLRKVAISVLVLFTLLIVNVNVIQVIRADSLRGDERNNRGLVEEYDQERGSIVVAGNEVATSVPSEGSRLGYLRQYPQGPLYAPVTGYYSLIYGREGIEDAANDVLAGTDPRLAFRRLTDIFTGRDPAGGNVELTIDPAVQQAAMDGLAGLDDGLAGAVVALDPSTGAILGLASTPTYDPNQLSSHDPQAIRAYRESLTDDQVTNFAIEERYSAGSIFKVIVSAAALATGDYTPQTVIPAPQDYTLPGTSQRLPNFGNSACSPSGEQPLIDALTISCNTAFAQLGIELGEDRIRKMAEAFGIDDERREIPLTVAASTIGEIDGDAELGQTSIGQRDVALTPLQAAMIAAAVANDGVLMKPYLVDSVQAPDLTVIDQTEPEVLSEPFSDDVAEQLTEMMTSVVDNGSGRRARISGVEVAGKTGTAQDGERPEHNWFIGFAPADDPQIAVAVFVRNSGGTGGDTSAPIARQVIEARLGAGG</sequence>
<keyword evidence="4" id="KW-1185">Reference proteome</keyword>
<dbReference type="RefSeq" id="WP_166521258.1">
    <property type="nucleotide sequence ID" value="NZ_VLKF01000001.1"/>
</dbReference>
<dbReference type="PANTHER" id="PTHR30627">
    <property type="entry name" value="PEPTIDOGLYCAN D,D-TRANSPEPTIDASE"/>
    <property type="match status" value="1"/>
</dbReference>
<evidence type="ECO:0000313" key="4">
    <source>
        <dbReference type="Proteomes" id="UP000321490"/>
    </source>
</evidence>
<dbReference type="Gene3D" id="3.90.1310.10">
    <property type="entry name" value="Penicillin-binding protein 2a (Domain 2)"/>
    <property type="match status" value="1"/>
</dbReference>
<dbReference type="InterPro" id="IPR050515">
    <property type="entry name" value="Beta-lactam/transpept"/>
</dbReference>
<dbReference type="Pfam" id="PF00905">
    <property type="entry name" value="Transpeptidase"/>
    <property type="match status" value="1"/>
</dbReference>
<dbReference type="Proteomes" id="UP000321490">
    <property type="component" value="Unassembled WGS sequence"/>
</dbReference>
<dbReference type="AlphaFoldDB" id="A0A562IVK3"/>
<gene>
    <name evidence="3" type="ORF">JD78_03541</name>
</gene>
<feature type="domain" description="Penicillin binding protein A dimerisation" evidence="2">
    <location>
        <begin position="52"/>
        <end position="135"/>
    </location>
</feature>
<organism evidence="3 4">
    <name type="scientific">Modestobacter roseus</name>
    <dbReference type="NCBI Taxonomy" id="1181884"/>
    <lineage>
        <taxon>Bacteria</taxon>
        <taxon>Bacillati</taxon>
        <taxon>Actinomycetota</taxon>
        <taxon>Actinomycetes</taxon>
        <taxon>Geodermatophilales</taxon>
        <taxon>Geodermatophilaceae</taxon>
        <taxon>Modestobacter</taxon>
    </lineage>
</organism>
<dbReference type="InterPro" id="IPR012338">
    <property type="entry name" value="Beta-lactam/transpept-like"/>
</dbReference>
<protein>
    <submittedName>
        <fullName evidence="3">Cell elongation-specific peptidoglycan D,D-transpeptidase</fullName>
    </submittedName>
</protein>
<dbReference type="InterPro" id="IPR001460">
    <property type="entry name" value="PCN-bd_Tpept"/>
</dbReference>
<dbReference type="SUPFAM" id="SSF56601">
    <property type="entry name" value="beta-lactamase/transpeptidase-like"/>
    <property type="match status" value="1"/>
</dbReference>
<accession>A0A562IVK3</accession>
<proteinExistence type="predicted"/>
<dbReference type="InterPro" id="IPR054120">
    <property type="entry name" value="PBPA_dimer"/>
</dbReference>
<evidence type="ECO:0000313" key="3">
    <source>
        <dbReference type="EMBL" id="TWH74992.1"/>
    </source>
</evidence>
<dbReference type="GO" id="GO:0008658">
    <property type="term" value="F:penicillin binding"/>
    <property type="evidence" value="ECO:0007669"/>
    <property type="project" value="InterPro"/>
</dbReference>
<evidence type="ECO:0000259" key="1">
    <source>
        <dbReference type="Pfam" id="PF00905"/>
    </source>
</evidence>
<feature type="domain" description="Penicillin-binding protein transpeptidase" evidence="1">
    <location>
        <begin position="160"/>
        <end position="475"/>
    </location>
</feature>